<dbReference type="EMBL" id="JABFUD020000016">
    <property type="protein sequence ID" value="KAI5068600.1"/>
    <property type="molecule type" value="Genomic_DNA"/>
</dbReference>
<accession>A0A9D4UIP4</accession>
<name>A0A9D4UIP4_ADICA</name>
<proteinExistence type="predicted"/>
<dbReference type="AlphaFoldDB" id="A0A9D4UIP4"/>
<dbReference type="Proteomes" id="UP000886520">
    <property type="component" value="Chromosome 16"/>
</dbReference>
<reference evidence="1" key="1">
    <citation type="submission" date="2021-01" db="EMBL/GenBank/DDBJ databases">
        <title>Adiantum capillus-veneris genome.</title>
        <authorList>
            <person name="Fang Y."/>
            <person name="Liao Q."/>
        </authorList>
    </citation>
    <scope>NUCLEOTIDE SEQUENCE</scope>
    <source>
        <strain evidence="1">H3</strain>
        <tissue evidence="1">Leaf</tissue>
    </source>
</reference>
<evidence type="ECO:0000313" key="1">
    <source>
        <dbReference type="EMBL" id="KAI5068600.1"/>
    </source>
</evidence>
<evidence type="ECO:0000313" key="2">
    <source>
        <dbReference type="Proteomes" id="UP000886520"/>
    </source>
</evidence>
<protein>
    <submittedName>
        <fullName evidence="1">Uncharacterized protein</fullName>
    </submittedName>
</protein>
<sequence length="189" mass="20847">MVFTRGHNKDVDMISNDFLNAGFSPIEVCTTLVEAHLPNKTSELLLSVLAQGAHVDEQLLLDVLQTFGQMSPNSSTKYADTGLPLEAYISVIGEYGKQRLLERKEALKCIGGCGISLPFRLLTEQINGLIEEFDKALQALHSSREGAGLGLTNVILDLLWAFQKHGAFHSCNQEKCLLIKFGKEPHDHL</sequence>
<gene>
    <name evidence="1" type="ORF">GOP47_0016945</name>
</gene>
<comment type="caution">
    <text evidence="1">The sequence shown here is derived from an EMBL/GenBank/DDBJ whole genome shotgun (WGS) entry which is preliminary data.</text>
</comment>
<organism evidence="1 2">
    <name type="scientific">Adiantum capillus-veneris</name>
    <name type="common">Maidenhair fern</name>
    <dbReference type="NCBI Taxonomy" id="13818"/>
    <lineage>
        <taxon>Eukaryota</taxon>
        <taxon>Viridiplantae</taxon>
        <taxon>Streptophyta</taxon>
        <taxon>Embryophyta</taxon>
        <taxon>Tracheophyta</taxon>
        <taxon>Polypodiopsida</taxon>
        <taxon>Polypodiidae</taxon>
        <taxon>Polypodiales</taxon>
        <taxon>Pteridineae</taxon>
        <taxon>Pteridaceae</taxon>
        <taxon>Vittarioideae</taxon>
        <taxon>Adiantum</taxon>
    </lineage>
</organism>
<keyword evidence="2" id="KW-1185">Reference proteome</keyword>